<comment type="caution">
    <text evidence="1">The sequence shown here is derived from an EMBL/GenBank/DDBJ whole genome shotgun (WGS) entry which is preliminary data.</text>
</comment>
<gene>
    <name evidence="1" type="ORF">KGQ19_18905</name>
</gene>
<proteinExistence type="predicted"/>
<accession>A0ABS5KSE2</accession>
<reference evidence="1 2" key="1">
    <citation type="submission" date="2020-02" db="EMBL/GenBank/DDBJ databases">
        <title>Acidophilic actinobacteria isolated from forest soil.</title>
        <authorList>
            <person name="Golinska P."/>
        </authorList>
    </citation>
    <scope>NUCLEOTIDE SEQUENCE [LARGE SCALE GENOMIC DNA]</scope>
    <source>
        <strain evidence="1 2">NL8</strain>
    </source>
</reference>
<dbReference type="InterPro" id="IPR027417">
    <property type="entry name" value="P-loop_NTPase"/>
</dbReference>
<evidence type="ECO:0000313" key="2">
    <source>
        <dbReference type="Proteomes" id="UP000730482"/>
    </source>
</evidence>
<evidence type="ECO:0000313" key="1">
    <source>
        <dbReference type="EMBL" id="MBS2548939.1"/>
    </source>
</evidence>
<protein>
    <recommendedName>
        <fullName evidence="3">Phosphotransferase</fullName>
    </recommendedName>
</protein>
<evidence type="ECO:0008006" key="3">
    <source>
        <dbReference type="Google" id="ProtNLM"/>
    </source>
</evidence>
<sequence length="110" mass="12489">MQDVILGPYLAEMVAAIRTRPCHVVVLVPRADVVRERDEARRAARGKVAYKPGDEGVSELDAHLRERTPRIGLWLDTSELSVEETVEEILHRRSQIGPFQSQGPSPHKRW</sequence>
<dbReference type="EMBL" id="JAAFYZ010000059">
    <property type="protein sequence ID" value="MBS2548939.1"/>
    <property type="molecule type" value="Genomic_DNA"/>
</dbReference>
<name>A0ABS5KSE2_9ACTN</name>
<organism evidence="1 2">
    <name type="scientific">Catenulispora pinistramenti</name>
    <dbReference type="NCBI Taxonomy" id="2705254"/>
    <lineage>
        <taxon>Bacteria</taxon>
        <taxon>Bacillati</taxon>
        <taxon>Actinomycetota</taxon>
        <taxon>Actinomycetes</taxon>
        <taxon>Catenulisporales</taxon>
        <taxon>Catenulisporaceae</taxon>
        <taxon>Catenulispora</taxon>
    </lineage>
</organism>
<dbReference type="Proteomes" id="UP000730482">
    <property type="component" value="Unassembled WGS sequence"/>
</dbReference>
<dbReference type="Gene3D" id="3.40.50.300">
    <property type="entry name" value="P-loop containing nucleotide triphosphate hydrolases"/>
    <property type="match status" value="1"/>
</dbReference>
<keyword evidence="2" id="KW-1185">Reference proteome</keyword>
<dbReference type="RefSeq" id="WP_212010516.1">
    <property type="nucleotide sequence ID" value="NZ_JAAFYZ010000059.1"/>
</dbReference>